<name>A0A067SCQ7_GALM3</name>
<dbReference type="HOGENOM" id="CLU_1695607_0_0_1"/>
<evidence type="ECO:0008006" key="3">
    <source>
        <dbReference type="Google" id="ProtNLM"/>
    </source>
</evidence>
<keyword evidence="2" id="KW-1185">Reference proteome</keyword>
<reference evidence="2" key="1">
    <citation type="journal article" date="2014" name="Proc. Natl. Acad. Sci. U.S.A.">
        <title>Extensive sampling of basidiomycete genomes demonstrates inadequacy of the white-rot/brown-rot paradigm for wood decay fungi.</title>
        <authorList>
            <person name="Riley R."/>
            <person name="Salamov A.A."/>
            <person name="Brown D.W."/>
            <person name="Nagy L.G."/>
            <person name="Floudas D."/>
            <person name="Held B.W."/>
            <person name="Levasseur A."/>
            <person name="Lombard V."/>
            <person name="Morin E."/>
            <person name="Otillar R."/>
            <person name="Lindquist E.A."/>
            <person name="Sun H."/>
            <person name="LaButti K.M."/>
            <person name="Schmutz J."/>
            <person name="Jabbour D."/>
            <person name="Luo H."/>
            <person name="Baker S.E."/>
            <person name="Pisabarro A.G."/>
            <person name="Walton J.D."/>
            <person name="Blanchette R.A."/>
            <person name="Henrissat B."/>
            <person name="Martin F."/>
            <person name="Cullen D."/>
            <person name="Hibbett D.S."/>
            <person name="Grigoriev I.V."/>
        </authorList>
    </citation>
    <scope>NUCLEOTIDE SEQUENCE [LARGE SCALE GENOMIC DNA]</scope>
    <source>
        <strain evidence="2">CBS 339.88</strain>
    </source>
</reference>
<dbReference type="Proteomes" id="UP000027222">
    <property type="component" value="Unassembled WGS sequence"/>
</dbReference>
<accession>A0A067SCQ7</accession>
<dbReference type="EMBL" id="KL142412">
    <property type="protein sequence ID" value="KDR67767.1"/>
    <property type="molecule type" value="Genomic_DNA"/>
</dbReference>
<protein>
    <recommendedName>
        <fullName evidence="3">F-box domain-containing protein</fullName>
    </recommendedName>
</protein>
<evidence type="ECO:0000313" key="2">
    <source>
        <dbReference type="Proteomes" id="UP000027222"/>
    </source>
</evidence>
<proteinExistence type="predicted"/>
<sequence>MDDGAPRLPQDVERLIFRAAASAADNDVKGMARLLLVAKRVCEWIRPILYQVFKSSTLSRFPDFRGDPSILGEVGKFAKHLSIGNSTTSEDLIRLLLSCPNIEDIAIWHGQVSLYYPALHLFPLPLKRLSHSAQNGIYVRRKYGENSSKNLIFEF</sequence>
<dbReference type="AlphaFoldDB" id="A0A067SCQ7"/>
<organism evidence="1 2">
    <name type="scientific">Galerina marginata (strain CBS 339.88)</name>
    <dbReference type="NCBI Taxonomy" id="685588"/>
    <lineage>
        <taxon>Eukaryota</taxon>
        <taxon>Fungi</taxon>
        <taxon>Dikarya</taxon>
        <taxon>Basidiomycota</taxon>
        <taxon>Agaricomycotina</taxon>
        <taxon>Agaricomycetes</taxon>
        <taxon>Agaricomycetidae</taxon>
        <taxon>Agaricales</taxon>
        <taxon>Agaricineae</taxon>
        <taxon>Strophariaceae</taxon>
        <taxon>Galerina</taxon>
    </lineage>
</organism>
<dbReference type="OrthoDB" id="3070099at2759"/>
<evidence type="ECO:0000313" key="1">
    <source>
        <dbReference type="EMBL" id="KDR67767.1"/>
    </source>
</evidence>
<gene>
    <name evidence="1" type="ORF">GALMADRAFT_146793</name>
</gene>